<keyword evidence="4" id="KW-1185">Reference proteome</keyword>
<proteinExistence type="inferred from homology"/>
<dbReference type="PANTHER" id="PTHR45964">
    <property type="entry name" value="WSCD FAMILY MEMBER CG9164"/>
    <property type="match status" value="1"/>
</dbReference>
<dbReference type="Proteomes" id="UP000266841">
    <property type="component" value="Unassembled WGS sequence"/>
</dbReference>
<dbReference type="InterPro" id="IPR027417">
    <property type="entry name" value="P-loop_NTPase"/>
</dbReference>
<comment type="caution">
    <text evidence="3">The sequence shown here is derived from an EMBL/GenBank/DDBJ whole genome shotgun (WGS) entry which is preliminary data.</text>
</comment>
<gene>
    <name evidence="3" type="ORF">THAOC_00057</name>
</gene>
<evidence type="ECO:0000313" key="4">
    <source>
        <dbReference type="Proteomes" id="UP000266841"/>
    </source>
</evidence>
<name>K3W4J8_THAOC</name>
<evidence type="ECO:0000313" key="3">
    <source>
        <dbReference type="EMBL" id="EJK78064.1"/>
    </source>
</evidence>
<feature type="region of interest" description="Disordered" evidence="2">
    <location>
        <begin position="1"/>
        <end position="28"/>
    </location>
</feature>
<dbReference type="Gene3D" id="3.40.50.300">
    <property type="entry name" value="P-loop containing nucleotide triphosphate hydrolases"/>
    <property type="match status" value="1"/>
</dbReference>
<feature type="region of interest" description="Disordered" evidence="2">
    <location>
        <begin position="129"/>
        <end position="165"/>
    </location>
</feature>
<dbReference type="SUPFAM" id="SSF52540">
    <property type="entry name" value="P-loop containing nucleoside triphosphate hydrolases"/>
    <property type="match status" value="1"/>
</dbReference>
<protein>
    <recommendedName>
        <fullName evidence="5">Sulfotransferase domain-containing protein</fullName>
    </recommendedName>
</protein>
<evidence type="ECO:0000256" key="2">
    <source>
        <dbReference type="SAM" id="MobiDB-lite"/>
    </source>
</evidence>
<comment type="similarity">
    <text evidence="1">Belongs to the WSCD family.</text>
</comment>
<dbReference type="InterPro" id="IPR051589">
    <property type="entry name" value="Sialate-O-sulfotransferase"/>
</dbReference>
<feature type="compositionally biased region" description="Basic and acidic residues" evidence="2">
    <location>
        <begin position="148"/>
        <end position="159"/>
    </location>
</feature>
<accession>K3W4J8</accession>
<dbReference type="eggNOG" id="ENOG502ST4B">
    <property type="taxonomic scope" value="Eukaryota"/>
</dbReference>
<sequence length="413" mass="45939">MTGRGTARNPNSLASSLRLDSPRPNGEEARASCVGEAITLVTKIKAIVAVRAWAGGDRAGGIGGGESEATPNMLNVMVVSIGKTDESTEPPPSHILAGPVSGDIPALPLLWVVLIVLLWTHQQFLQSSENTRPTREDVLDSSTAAASRRLEATPTKEGDTECELSPARYSNAPIRPVLLASYPGSGSQMTRILISQLTHIQTKSMWDPSDQRDRAVAIKTHYPFSGGDEYLALTEDIQFDRAILILRSPLQAIPSFFNQLYERRHNLRGPTEEWIRFRDNKGRGVFQAKRIANWLNRLDGVDVINQKYVPCLWRKVINHGRIDDISRDKSREKKEWLPMSTMRRGPSRRAYTVENLKVMTASLERLRTRYLDNTQFVNLMEAYIKAVADTKPEITPDGTGSAIEDILALKIAD</sequence>
<dbReference type="OrthoDB" id="5985073at2759"/>
<evidence type="ECO:0000256" key="1">
    <source>
        <dbReference type="ARBA" id="ARBA00010236"/>
    </source>
</evidence>
<reference evidence="3 4" key="1">
    <citation type="journal article" date="2012" name="Genome Biol.">
        <title>Genome and low-iron response of an oceanic diatom adapted to chronic iron limitation.</title>
        <authorList>
            <person name="Lommer M."/>
            <person name="Specht M."/>
            <person name="Roy A.S."/>
            <person name="Kraemer L."/>
            <person name="Andreson R."/>
            <person name="Gutowska M.A."/>
            <person name="Wolf J."/>
            <person name="Bergner S.V."/>
            <person name="Schilhabel M.B."/>
            <person name="Klostermeier U.C."/>
            <person name="Beiko R.G."/>
            <person name="Rosenstiel P."/>
            <person name="Hippler M."/>
            <person name="Laroche J."/>
        </authorList>
    </citation>
    <scope>NUCLEOTIDE SEQUENCE [LARGE SCALE GENOMIC DNA]</scope>
    <source>
        <strain evidence="3 4">CCMP1005</strain>
    </source>
</reference>
<dbReference type="PANTHER" id="PTHR45964:SF5">
    <property type="entry name" value="WSCD FAMILY MEMBER CG9164"/>
    <property type="match status" value="1"/>
</dbReference>
<dbReference type="AlphaFoldDB" id="K3W4J8"/>
<organism evidence="3 4">
    <name type="scientific">Thalassiosira oceanica</name>
    <name type="common">Marine diatom</name>
    <dbReference type="NCBI Taxonomy" id="159749"/>
    <lineage>
        <taxon>Eukaryota</taxon>
        <taxon>Sar</taxon>
        <taxon>Stramenopiles</taxon>
        <taxon>Ochrophyta</taxon>
        <taxon>Bacillariophyta</taxon>
        <taxon>Coscinodiscophyceae</taxon>
        <taxon>Thalassiosirophycidae</taxon>
        <taxon>Thalassiosirales</taxon>
        <taxon>Thalassiosiraceae</taxon>
        <taxon>Thalassiosira</taxon>
    </lineage>
</organism>
<dbReference type="EMBL" id="AGNL01000062">
    <property type="protein sequence ID" value="EJK78064.1"/>
    <property type="molecule type" value="Genomic_DNA"/>
</dbReference>
<evidence type="ECO:0008006" key="5">
    <source>
        <dbReference type="Google" id="ProtNLM"/>
    </source>
</evidence>